<name>A0A2S9H0I0_9BURK</name>
<feature type="signal peptide" evidence="1">
    <location>
        <begin position="1"/>
        <end position="23"/>
    </location>
</feature>
<evidence type="ECO:0000313" key="3">
    <source>
        <dbReference type="Proteomes" id="UP000237839"/>
    </source>
</evidence>
<accession>A0A2S9H0I0</accession>
<evidence type="ECO:0008006" key="4">
    <source>
        <dbReference type="Google" id="ProtNLM"/>
    </source>
</evidence>
<dbReference type="EMBL" id="PUGF01000007">
    <property type="protein sequence ID" value="PRC93494.1"/>
    <property type="molecule type" value="Genomic_DNA"/>
</dbReference>
<evidence type="ECO:0000256" key="1">
    <source>
        <dbReference type="SAM" id="SignalP"/>
    </source>
</evidence>
<dbReference type="RefSeq" id="WP_207769665.1">
    <property type="nucleotide sequence ID" value="NZ_PUGF01000007.1"/>
</dbReference>
<protein>
    <recommendedName>
        <fullName evidence="4">DUF1579 domain-containing protein</fullName>
    </recommendedName>
</protein>
<comment type="caution">
    <text evidence="2">The sequence shown here is derived from an EMBL/GenBank/DDBJ whole genome shotgun (WGS) entry which is preliminary data.</text>
</comment>
<sequence length="190" mass="21291">MKRCLSLITLAICTLTAPHFASAQSAPLPAVVSQLPPHDGQHDFDFNIGTWKANVKRLKNPLTGSSTWIELQGTVTVRKIWGGRAQMDEVELDGPNGHFQMMTLFLYSPGSHQWSERFANSGDGDLSVPMIGEFKSGRGEFYSHEQYKDRYILARQIWSDITADSHRLEQSFSSDGGVTWEPNYVATLTR</sequence>
<dbReference type="AlphaFoldDB" id="A0A2S9H0I0"/>
<feature type="chain" id="PRO_5015590966" description="DUF1579 domain-containing protein" evidence="1">
    <location>
        <begin position="24"/>
        <end position="190"/>
    </location>
</feature>
<keyword evidence="1" id="KW-0732">Signal</keyword>
<dbReference type="Proteomes" id="UP000237839">
    <property type="component" value="Unassembled WGS sequence"/>
</dbReference>
<proteinExistence type="predicted"/>
<reference evidence="2 3" key="1">
    <citation type="submission" date="2018-02" db="EMBL/GenBank/DDBJ databases">
        <title>Solimicrobium silvestre gen. nov., sp. nov., isolated from alpine forest soil.</title>
        <authorList>
            <person name="Margesin R."/>
            <person name="Albuquerque L."/>
            <person name="Zhang D.-C."/>
            <person name="Froufe H.J.C."/>
            <person name="Severino R."/>
            <person name="Roxo I."/>
            <person name="Egas C."/>
            <person name="Da Costa M.S."/>
        </authorList>
    </citation>
    <scope>NUCLEOTIDE SEQUENCE [LARGE SCALE GENOMIC DNA]</scope>
    <source>
        <strain evidence="2 3">S20-91</strain>
    </source>
</reference>
<keyword evidence="3" id="KW-1185">Reference proteome</keyword>
<organism evidence="2 3">
    <name type="scientific">Solimicrobium silvestre</name>
    <dbReference type="NCBI Taxonomy" id="2099400"/>
    <lineage>
        <taxon>Bacteria</taxon>
        <taxon>Pseudomonadati</taxon>
        <taxon>Pseudomonadota</taxon>
        <taxon>Betaproteobacteria</taxon>
        <taxon>Burkholderiales</taxon>
        <taxon>Oxalobacteraceae</taxon>
        <taxon>Solimicrobium</taxon>
    </lineage>
</organism>
<evidence type="ECO:0000313" key="2">
    <source>
        <dbReference type="EMBL" id="PRC93494.1"/>
    </source>
</evidence>
<gene>
    <name evidence="2" type="ORF">S2091_1881</name>
</gene>